<feature type="compositionally biased region" description="Acidic residues" evidence="4">
    <location>
        <begin position="407"/>
        <end position="416"/>
    </location>
</feature>
<feature type="compositionally biased region" description="Polar residues" evidence="4">
    <location>
        <begin position="376"/>
        <end position="402"/>
    </location>
</feature>
<feature type="domain" description="MutL C-terminal dimerisation" evidence="5">
    <location>
        <begin position="855"/>
        <end position="1010"/>
    </location>
</feature>
<evidence type="ECO:0000313" key="8">
    <source>
        <dbReference type="Proteomes" id="UP000054007"/>
    </source>
</evidence>
<feature type="domain" description="DNA mismatch repair protein S5" evidence="6">
    <location>
        <begin position="221"/>
        <end position="373"/>
    </location>
</feature>
<dbReference type="SMART" id="SM01340">
    <property type="entry name" value="DNA_mis_repair"/>
    <property type="match status" value="1"/>
</dbReference>
<dbReference type="InterPro" id="IPR014762">
    <property type="entry name" value="DNA_mismatch_repair_CS"/>
</dbReference>
<evidence type="ECO:0000256" key="1">
    <source>
        <dbReference type="ARBA" id="ARBA00006082"/>
    </source>
</evidence>
<dbReference type="InterPro" id="IPR014721">
    <property type="entry name" value="Ribsml_uS5_D2-typ_fold_subgr"/>
</dbReference>
<dbReference type="AlphaFoldDB" id="A0A0D7BLM1"/>
<dbReference type="Proteomes" id="UP000054007">
    <property type="component" value="Unassembled WGS sequence"/>
</dbReference>
<keyword evidence="2" id="KW-0227">DNA damage</keyword>
<feature type="region of interest" description="Disordered" evidence="4">
    <location>
        <begin position="244"/>
        <end position="266"/>
    </location>
</feature>
<dbReference type="InterPro" id="IPR002099">
    <property type="entry name" value="MutL/Mlh/PMS"/>
</dbReference>
<feature type="compositionally biased region" description="Low complexity" evidence="4">
    <location>
        <begin position="460"/>
        <end position="488"/>
    </location>
</feature>
<dbReference type="EMBL" id="KN880459">
    <property type="protein sequence ID" value="KIY71044.1"/>
    <property type="molecule type" value="Genomic_DNA"/>
</dbReference>
<reference evidence="7 8" key="1">
    <citation type="journal article" date="2015" name="Fungal Genet. Biol.">
        <title>Evolution of novel wood decay mechanisms in Agaricales revealed by the genome sequences of Fistulina hepatica and Cylindrobasidium torrendii.</title>
        <authorList>
            <person name="Floudas D."/>
            <person name="Held B.W."/>
            <person name="Riley R."/>
            <person name="Nagy L.G."/>
            <person name="Koehler G."/>
            <person name="Ransdell A.S."/>
            <person name="Younus H."/>
            <person name="Chow J."/>
            <person name="Chiniquy J."/>
            <person name="Lipzen A."/>
            <person name="Tritt A."/>
            <person name="Sun H."/>
            <person name="Haridas S."/>
            <person name="LaButti K."/>
            <person name="Ohm R.A."/>
            <person name="Kues U."/>
            <person name="Blanchette R.A."/>
            <person name="Grigoriev I.V."/>
            <person name="Minto R.E."/>
            <person name="Hibbett D.S."/>
        </authorList>
    </citation>
    <scope>NUCLEOTIDE SEQUENCE [LARGE SCALE GENOMIC DNA]</scope>
    <source>
        <strain evidence="7 8">FP15055 ss-10</strain>
    </source>
</reference>
<dbReference type="GO" id="GO:0005524">
    <property type="term" value="F:ATP binding"/>
    <property type="evidence" value="ECO:0007669"/>
    <property type="project" value="InterPro"/>
</dbReference>
<feature type="compositionally biased region" description="Basic and acidic residues" evidence="4">
    <location>
        <begin position="254"/>
        <end position="266"/>
    </location>
</feature>
<dbReference type="InterPro" id="IPR020568">
    <property type="entry name" value="Ribosomal_Su5_D2-typ_SF"/>
</dbReference>
<dbReference type="InterPro" id="IPR036890">
    <property type="entry name" value="HATPase_C_sf"/>
</dbReference>
<dbReference type="PANTHER" id="PTHR10073">
    <property type="entry name" value="DNA MISMATCH REPAIR PROTEIN MLH, PMS, MUTL"/>
    <property type="match status" value="1"/>
</dbReference>
<dbReference type="InterPro" id="IPR038973">
    <property type="entry name" value="MutL/Mlh/Pms-like"/>
</dbReference>
<dbReference type="GO" id="GO:0000710">
    <property type="term" value="P:meiotic mismatch repair"/>
    <property type="evidence" value="ECO:0007669"/>
    <property type="project" value="UniProtKB-ARBA"/>
</dbReference>
<dbReference type="InterPro" id="IPR042121">
    <property type="entry name" value="MutL_C_regsub"/>
</dbReference>
<sequence>MITAIPAASVHAITSNQVVISLETAVKELVENSLDAGATSIDVKFKQYGVRSVEVVDNGSGIQEQDWESIDCQGLKHHTSKIADWSDLDNVTSFGFRGEALSALCAMCDQVTVTTKANETVGATLELDKTGKVKGKKRVARQRGTTILLSNLFSPLPVRRKDFERNAKREYGKTLSLLQAYALVPCSKLNGVRLTVTNVTDKGSKSTSIQTQGKPSVRASVTALWGPKSLEGVQDLSLNFSTPRPKLKRVPRRSMREEAQLGEDTEQKDTLVDIKMTGLISSPGHGRGGNDRQFLFVNGRPCELDKVQKCINEVFRSFTANHDVSKAPLVVADIELPTDYYDVNVTPDKRTIFLHNEPVFLDALKDSLEEFLQPSRSTFDVQGTQRSGTQTNLDTQRKSQVSHPEPEVEVDEDEEERPSRRKSTGRQMRTNPSDDEDELEETDNRKNEALVPPPKKRMRVSSPRSSSPPAHLASGSSEVGGSVLSTSSRGQLSIPSSSSVSSSVHRTSPAEENDCMEVDIPGSSRPRSSSIVHVLPPASSKKGKSKGKEDVVVNTLFTAWGKEAAKRKEPREEDEDDAEVVTQKASVKQAKSDIGAKLAGFARKGSQPTLVADEDSEHEEEAEEMVPSKPTEPDGDASMDVDPPKSPPLSRRQSKKVVLTIPEDEPPDHSQPSTPAKAKAKGKQALQDFSSKLAGFARKGSIVKPVELDEDEDETKSGPATTDDDEHEVETQPKLARLRRRTSSIVDDDQEQGKGMDVDEAPVDPVSEPSFVDSATDAESHVQRPEVIRTTTGGEVTMRFDIDSVCVRWAECRHTPAQDTTGNKNADESGAEGLGDASSSLSRVVSKDDFSEMDIAGQFNLGFIIARRRRGTALDDLFIVDQHAADEKYNFELLQTTTTIRSQKLLRPRPLELSASDEMVAREHLDDLRQNGFEFRVVEDDDEIEELGGSRIHLMAQPVSKSTNFTIKDLEELIHLMRDRRPGQMVRCSKATAMFAMRACRKSIMVGMPLKMSQMVSVVRHMGKMDQPWNCPHGRPTMRHLCDLTSVPRGRQRPISWDS</sequence>
<comment type="similarity">
    <text evidence="1">Belongs to the DNA mismatch repair MutL/HexB family.</text>
</comment>
<dbReference type="Pfam" id="PF13589">
    <property type="entry name" value="HATPase_c_3"/>
    <property type="match status" value="1"/>
</dbReference>
<dbReference type="InterPro" id="IPR042120">
    <property type="entry name" value="MutL_C_dimsub"/>
</dbReference>
<dbReference type="SUPFAM" id="SSF54211">
    <property type="entry name" value="Ribosomal protein S5 domain 2-like"/>
    <property type="match status" value="1"/>
</dbReference>
<evidence type="ECO:0000259" key="6">
    <source>
        <dbReference type="SMART" id="SM01340"/>
    </source>
</evidence>
<evidence type="ECO:0000256" key="4">
    <source>
        <dbReference type="SAM" id="MobiDB-lite"/>
    </source>
</evidence>
<dbReference type="PROSITE" id="PS00058">
    <property type="entry name" value="DNA_MISMATCH_REPAIR_1"/>
    <property type="match status" value="1"/>
</dbReference>
<dbReference type="GO" id="GO:0140664">
    <property type="term" value="F:ATP-dependent DNA damage sensor activity"/>
    <property type="evidence" value="ECO:0007669"/>
    <property type="project" value="InterPro"/>
</dbReference>
<dbReference type="NCBIfam" id="TIGR00585">
    <property type="entry name" value="mutl"/>
    <property type="match status" value="1"/>
</dbReference>
<dbReference type="OrthoDB" id="10263226at2759"/>
<dbReference type="SUPFAM" id="SSF55874">
    <property type="entry name" value="ATPase domain of HSP90 chaperone/DNA topoisomerase II/histidine kinase"/>
    <property type="match status" value="1"/>
</dbReference>
<dbReference type="GO" id="GO:0030983">
    <property type="term" value="F:mismatched DNA binding"/>
    <property type="evidence" value="ECO:0007669"/>
    <property type="project" value="InterPro"/>
</dbReference>
<feature type="compositionally biased region" description="Low complexity" evidence="4">
    <location>
        <begin position="520"/>
        <end position="531"/>
    </location>
</feature>
<dbReference type="CDD" id="cd16926">
    <property type="entry name" value="HATPase_MutL-MLH-PMS-like"/>
    <property type="match status" value="1"/>
</dbReference>
<dbReference type="InterPro" id="IPR014790">
    <property type="entry name" value="MutL_C"/>
</dbReference>
<proteinExistence type="inferred from homology"/>
<evidence type="ECO:0000259" key="5">
    <source>
        <dbReference type="SMART" id="SM00853"/>
    </source>
</evidence>
<dbReference type="Gene3D" id="3.30.1540.20">
    <property type="entry name" value="MutL, C-terminal domain, dimerisation subdomain"/>
    <property type="match status" value="1"/>
</dbReference>
<gene>
    <name evidence="7" type="ORF">CYLTODRAFT_441541</name>
</gene>
<dbReference type="Pfam" id="PF08676">
    <property type="entry name" value="MutL_C"/>
    <property type="match status" value="1"/>
</dbReference>
<feature type="region of interest" description="Disordered" evidence="4">
    <location>
        <begin position="376"/>
        <end position="764"/>
    </location>
</feature>
<dbReference type="GO" id="GO:0016887">
    <property type="term" value="F:ATP hydrolysis activity"/>
    <property type="evidence" value="ECO:0007669"/>
    <property type="project" value="InterPro"/>
</dbReference>
<keyword evidence="8" id="KW-1185">Reference proteome</keyword>
<dbReference type="SMART" id="SM00853">
    <property type="entry name" value="MutL_C"/>
    <property type="match status" value="1"/>
</dbReference>
<evidence type="ECO:0000256" key="3">
    <source>
        <dbReference type="ARBA" id="ARBA00070941"/>
    </source>
</evidence>
<evidence type="ECO:0000256" key="2">
    <source>
        <dbReference type="ARBA" id="ARBA00022763"/>
    </source>
</evidence>
<dbReference type="Gene3D" id="3.30.565.10">
    <property type="entry name" value="Histidine kinase-like ATPase, C-terminal domain"/>
    <property type="match status" value="1"/>
</dbReference>
<dbReference type="FunFam" id="3.30.565.10:FF:000014">
    <property type="entry name" value="Mismatch repair endonuclease pms1, putative"/>
    <property type="match status" value="1"/>
</dbReference>
<dbReference type="SUPFAM" id="SSF118116">
    <property type="entry name" value="DNA mismatch repair protein MutL"/>
    <property type="match status" value="1"/>
</dbReference>
<dbReference type="InterPro" id="IPR013507">
    <property type="entry name" value="DNA_mismatch_S5_2-like"/>
</dbReference>
<dbReference type="Gene3D" id="3.30.230.10">
    <property type="match status" value="1"/>
</dbReference>
<feature type="non-terminal residue" evidence="7">
    <location>
        <position position="1059"/>
    </location>
</feature>
<dbReference type="InterPro" id="IPR037198">
    <property type="entry name" value="MutL_C_sf"/>
</dbReference>
<organism evidence="7 8">
    <name type="scientific">Cylindrobasidium torrendii FP15055 ss-10</name>
    <dbReference type="NCBI Taxonomy" id="1314674"/>
    <lineage>
        <taxon>Eukaryota</taxon>
        <taxon>Fungi</taxon>
        <taxon>Dikarya</taxon>
        <taxon>Basidiomycota</taxon>
        <taxon>Agaricomycotina</taxon>
        <taxon>Agaricomycetes</taxon>
        <taxon>Agaricomycetidae</taxon>
        <taxon>Agaricales</taxon>
        <taxon>Marasmiineae</taxon>
        <taxon>Physalacriaceae</taxon>
        <taxon>Cylindrobasidium</taxon>
    </lineage>
</organism>
<evidence type="ECO:0000313" key="7">
    <source>
        <dbReference type="EMBL" id="KIY71044.1"/>
    </source>
</evidence>
<dbReference type="CDD" id="cd03484">
    <property type="entry name" value="MutL_Trans_hPMS_2_like"/>
    <property type="match status" value="1"/>
</dbReference>
<dbReference type="FunFam" id="3.30.1370.100:FF:000001">
    <property type="entry name" value="Mismatch repair endonuclease pms1, putative"/>
    <property type="match status" value="1"/>
</dbReference>
<dbReference type="Gene3D" id="3.30.1370.100">
    <property type="entry name" value="MutL, C-terminal domain, regulatory subdomain"/>
    <property type="match status" value="1"/>
</dbReference>
<dbReference type="PANTHER" id="PTHR10073:SF52">
    <property type="entry name" value="MISMATCH REPAIR ENDONUCLEASE PMS2"/>
    <property type="match status" value="1"/>
</dbReference>
<dbReference type="STRING" id="1314674.A0A0D7BLM1"/>
<feature type="compositionally biased region" description="Acidic residues" evidence="4">
    <location>
        <begin position="612"/>
        <end position="624"/>
    </location>
</feature>
<name>A0A0D7BLM1_9AGAR</name>
<dbReference type="GO" id="GO:0032389">
    <property type="term" value="C:MutLalpha complex"/>
    <property type="evidence" value="ECO:0007669"/>
    <property type="project" value="TreeGrafter"/>
</dbReference>
<dbReference type="Pfam" id="PF01119">
    <property type="entry name" value="DNA_mis_repair"/>
    <property type="match status" value="1"/>
</dbReference>
<feature type="region of interest" description="Disordered" evidence="4">
    <location>
        <begin position="816"/>
        <end position="838"/>
    </location>
</feature>
<accession>A0A0D7BLM1</accession>
<protein>
    <recommendedName>
        <fullName evidence="3">DNA mismatch repair protein PMS1</fullName>
    </recommendedName>
</protein>